<accession>A0A0F5JDH6</accession>
<dbReference type="AlphaFoldDB" id="A0A0F5JDH6"/>
<dbReference type="Pfam" id="PF07715">
    <property type="entry name" value="Plug"/>
    <property type="match status" value="1"/>
</dbReference>
<keyword evidence="1" id="KW-0812">Transmembrane</keyword>
<dbReference type="Proteomes" id="UP000033035">
    <property type="component" value="Unassembled WGS sequence"/>
</dbReference>
<dbReference type="PROSITE" id="PS50096">
    <property type="entry name" value="IQ"/>
    <property type="match status" value="1"/>
</dbReference>
<dbReference type="HOGENOM" id="CLU_378923_0_0_10"/>
<comment type="subcellular location">
    <subcellularLocation>
        <location evidence="1">Cell outer membrane</location>
        <topology evidence="1">Multi-pass membrane protein</topology>
    </subcellularLocation>
</comment>
<dbReference type="InterPro" id="IPR037066">
    <property type="entry name" value="Plug_dom_sf"/>
</dbReference>
<reference evidence="3 4" key="1">
    <citation type="submission" date="2013-04" db="EMBL/GenBank/DDBJ databases">
        <title>The Genome Sequence of Parabacteroides gordonii DSM 23371.</title>
        <authorList>
            <consortium name="The Broad Institute Genomics Platform"/>
            <person name="Earl A."/>
            <person name="Ward D."/>
            <person name="Feldgarden M."/>
            <person name="Gevers D."/>
            <person name="Martens E."/>
            <person name="Sakamoto M."/>
            <person name="Benno Y."/>
            <person name="Suzuki N."/>
            <person name="Matsunaga N."/>
            <person name="Koshihara K."/>
            <person name="Seki M."/>
            <person name="Komiya H."/>
            <person name="Walker B."/>
            <person name="Young S."/>
            <person name="Zeng Q."/>
            <person name="Gargeya S."/>
            <person name="Fitzgerald M."/>
            <person name="Haas B."/>
            <person name="Abouelleil A."/>
            <person name="Allen A.W."/>
            <person name="Alvarado L."/>
            <person name="Arachchi H.M."/>
            <person name="Berlin A.M."/>
            <person name="Chapman S.B."/>
            <person name="Gainer-Dewar J."/>
            <person name="Goldberg J."/>
            <person name="Griggs A."/>
            <person name="Gujja S."/>
            <person name="Hansen M."/>
            <person name="Howarth C."/>
            <person name="Imamovic A."/>
            <person name="Ireland A."/>
            <person name="Larimer J."/>
            <person name="McCowan C."/>
            <person name="Murphy C."/>
            <person name="Pearson M."/>
            <person name="Poon T.W."/>
            <person name="Priest M."/>
            <person name="Roberts A."/>
            <person name="Saif S."/>
            <person name="Shea T."/>
            <person name="Sisk P."/>
            <person name="Sykes S."/>
            <person name="Wortman J."/>
            <person name="Nusbaum C."/>
            <person name="Birren B."/>
        </authorList>
    </citation>
    <scope>NUCLEOTIDE SEQUENCE [LARGE SCALE GENOMIC DNA]</scope>
    <source>
        <strain evidence="3 4">MS-1</strain>
    </source>
</reference>
<feature type="domain" description="TonB-dependent receptor plug" evidence="2">
    <location>
        <begin position="562"/>
        <end position="661"/>
    </location>
</feature>
<organism evidence="3 4">
    <name type="scientific">Parabacteroides gordonii MS-1 = DSM 23371</name>
    <dbReference type="NCBI Taxonomy" id="1203610"/>
    <lineage>
        <taxon>Bacteria</taxon>
        <taxon>Pseudomonadati</taxon>
        <taxon>Bacteroidota</taxon>
        <taxon>Bacteroidia</taxon>
        <taxon>Bacteroidales</taxon>
        <taxon>Tannerellaceae</taxon>
        <taxon>Parabacteroides</taxon>
    </lineage>
</organism>
<keyword evidence="1" id="KW-0998">Cell outer membrane</keyword>
<dbReference type="InterPro" id="IPR039426">
    <property type="entry name" value="TonB-dep_rcpt-like"/>
</dbReference>
<keyword evidence="1" id="KW-1134">Transmembrane beta strand</keyword>
<dbReference type="GO" id="GO:0009279">
    <property type="term" value="C:cell outer membrane"/>
    <property type="evidence" value="ECO:0007669"/>
    <property type="project" value="UniProtKB-SubCell"/>
</dbReference>
<evidence type="ECO:0000313" key="3">
    <source>
        <dbReference type="EMBL" id="KKB55778.1"/>
    </source>
</evidence>
<dbReference type="STRING" id="1203610.HMPREF1536_03253"/>
<comment type="caution">
    <text evidence="3">The sequence shown here is derived from an EMBL/GenBank/DDBJ whole genome shotgun (WGS) entry which is preliminary data.</text>
</comment>
<keyword evidence="1" id="KW-0813">Transport</keyword>
<dbReference type="PROSITE" id="PS52016">
    <property type="entry name" value="TONB_DEPENDENT_REC_3"/>
    <property type="match status" value="1"/>
</dbReference>
<gene>
    <name evidence="3" type="ORF">HMPREF1536_03253</name>
</gene>
<evidence type="ECO:0000256" key="1">
    <source>
        <dbReference type="PROSITE-ProRule" id="PRU01360"/>
    </source>
</evidence>
<evidence type="ECO:0000259" key="2">
    <source>
        <dbReference type="Pfam" id="PF07715"/>
    </source>
</evidence>
<dbReference type="SUPFAM" id="SSF56935">
    <property type="entry name" value="Porins"/>
    <property type="match status" value="1"/>
</dbReference>
<dbReference type="Gene3D" id="2.170.130.10">
    <property type="entry name" value="TonB-dependent receptor, plug domain"/>
    <property type="match status" value="1"/>
</dbReference>
<keyword evidence="4" id="KW-1185">Reference proteome</keyword>
<proteinExistence type="inferred from homology"/>
<dbReference type="EMBL" id="AQHW01000015">
    <property type="protein sequence ID" value="KKB55778.1"/>
    <property type="molecule type" value="Genomic_DNA"/>
</dbReference>
<keyword evidence="1" id="KW-0472">Membrane</keyword>
<name>A0A0F5JDH6_9BACT</name>
<protein>
    <recommendedName>
        <fullName evidence="2">TonB-dependent receptor plug domain-containing protein</fullName>
    </recommendedName>
</protein>
<comment type="similarity">
    <text evidence="1">Belongs to the TonB-dependent receptor family.</text>
</comment>
<dbReference type="InterPro" id="IPR012910">
    <property type="entry name" value="Plug_dom"/>
</dbReference>
<sequence>MRNHITCLFMLLALCQVKAQQTKLPSERIFIYPEQSSYDPGDTVRVYGQLFASSRQQPFYSQYVYVELFNPKDSVLIRNKIRCDNDGSFSLPVITDFDWPKDIYYLRAYTRLMQNFHPESYPVTELPLGLKPFISEENVPGVKCFFYPEGGQLVDDGGAQNMTVYFTDGNGMPLQIPFILLSKTDTLFRAASSLSGLQTIRFYPSKDKEYSLSVNYKGEDFSFSIPDRTENHTLQAILSREEIRYKILPENKRINKERLFIFHPATGLEEMVLTEKQRAGILNIPQKESGLYILFLTDENANPIAQCALWKKRDIPDIALAQNEYLPGERILLKTDYPAAKVHYRVLKKGQMMAPGGMQSEFDCELLSPVPFPKSCFTYNKGETEQDLEAWLRTARFIRFDLPKVLNKDFQYKYQPEIQTVFRGLVTRKSSKPLRNGTIVAYNTMTNLVNEGIIDNNGRYTLTVDDFEEGDRFFLQAHPPKGTADFYDYTPDNDTFPPVINRLRTNLFNRKYAETNVSYQDSSGFFYQVDNLGNRDYLIPEITVKARTKRDKYISTEKFYKTNYIDEEEMEKHNYTKLEDIIADMPYIHIAWNDDSNPPEPILVSTRGISTLKGGAIVILVDGKRMTLEEALNIVSPQQIATVELLRPWQTNAMTFGAIGGAFSITTKRNRGAENVISKGFYYYPIGLTQGNRKQKDNIIAPSSPGSYELLVDMVTERNETFSYKLPFTVR</sequence>
<dbReference type="PATRIC" id="fig|1203610.3.peg.3316"/>
<evidence type="ECO:0000313" key="4">
    <source>
        <dbReference type="Proteomes" id="UP000033035"/>
    </source>
</evidence>